<accession>A0A5C5YSV3</accession>
<dbReference type="InterPro" id="IPR005255">
    <property type="entry name" value="PdxA_fam"/>
</dbReference>
<dbReference type="RefSeq" id="WP_146585726.1">
    <property type="nucleotide sequence ID" value="NZ_SJPO01000003.1"/>
</dbReference>
<dbReference type="SUPFAM" id="SSF53659">
    <property type="entry name" value="Isocitrate/Isopropylmalate dehydrogenase-like"/>
    <property type="match status" value="1"/>
</dbReference>
<dbReference type="PANTHER" id="PTHR30004">
    <property type="entry name" value="4-HYDROXYTHREONINE-4-PHOSPHATE DEHYDROGENASE"/>
    <property type="match status" value="1"/>
</dbReference>
<evidence type="ECO:0000256" key="3">
    <source>
        <dbReference type="ARBA" id="ARBA00023027"/>
    </source>
</evidence>
<keyword evidence="2 4" id="KW-0560">Oxidoreductase</keyword>
<dbReference type="PANTHER" id="PTHR30004:SF6">
    <property type="entry name" value="D-THREONATE 4-PHOSPHATE DEHYDROGENASE"/>
    <property type="match status" value="1"/>
</dbReference>
<keyword evidence="1" id="KW-0479">Metal-binding</keyword>
<dbReference type="OrthoDB" id="9801783at2"/>
<gene>
    <name evidence="4" type="primary">pdxA</name>
    <name evidence="4" type="ORF">Pla123a_16480</name>
</gene>
<dbReference type="AlphaFoldDB" id="A0A5C5YSV3"/>
<dbReference type="NCBIfam" id="TIGR00557">
    <property type="entry name" value="pdxA"/>
    <property type="match status" value="1"/>
</dbReference>
<evidence type="ECO:0000313" key="4">
    <source>
        <dbReference type="EMBL" id="TWT77850.1"/>
    </source>
</evidence>
<sequence>MPPLSSQFPRVLITMGDPSGVGPEVAAGAWADPRLHAACRPVVIGRPEQFERGLELRSTTARVIAADRCSDELFDQASPEVMPCVAVGQASTTPGEAAFLAIEQAARLALAGEIDAMVTGPISKAALQAAGHDYPGHTELLADLCGVEDFAMMLYLPPRCVPHCEHGLAVVHTTLHTSLRSVFDLLSTDAIAAKCRLADRAMRAFGCNRPRVGVAALNPHAGEGGLFGDEEATLIAPAVAIAQGEGIHASGPHSTDTLMVRARDGEFDAVVAMYHDQGHIALKLLGMHQAVNVTLGLPIIRTSVAHGTAPDIAWQGVAETSGLLAAVETAADLARRHD</sequence>
<comment type="caution">
    <text evidence="4">The sequence shown here is derived from an EMBL/GenBank/DDBJ whole genome shotgun (WGS) entry which is preliminary data.</text>
</comment>
<dbReference type="Proteomes" id="UP000318478">
    <property type="component" value="Unassembled WGS sequence"/>
</dbReference>
<name>A0A5C5YSV3_9BACT</name>
<proteinExistence type="predicted"/>
<protein>
    <submittedName>
        <fullName evidence="4">4-hydroxythreonine-4-phosphate dehydrogenase</fullName>
        <ecNumber evidence="4">1.1.1.262</ecNumber>
    </submittedName>
</protein>
<keyword evidence="3" id="KW-0520">NAD</keyword>
<dbReference type="GO" id="GO:0050570">
    <property type="term" value="F:4-hydroxythreonine-4-phosphate dehydrogenase activity"/>
    <property type="evidence" value="ECO:0007669"/>
    <property type="project" value="UniProtKB-EC"/>
</dbReference>
<organism evidence="4 5">
    <name type="scientific">Posidoniimonas polymericola</name>
    <dbReference type="NCBI Taxonomy" id="2528002"/>
    <lineage>
        <taxon>Bacteria</taxon>
        <taxon>Pseudomonadati</taxon>
        <taxon>Planctomycetota</taxon>
        <taxon>Planctomycetia</taxon>
        <taxon>Pirellulales</taxon>
        <taxon>Lacipirellulaceae</taxon>
        <taxon>Posidoniimonas</taxon>
    </lineage>
</organism>
<dbReference type="EC" id="1.1.1.262" evidence="4"/>
<reference evidence="4 5" key="1">
    <citation type="submission" date="2019-02" db="EMBL/GenBank/DDBJ databases">
        <title>Deep-cultivation of Planctomycetes and their phenomic and genomic characterization uncovers novel biology.</title>
        <authorList>
            <person name="Wiegand S."/>
            <person name="Jogler M."/>
            <person name="Boedeker C."/>
            <person name="Pinto D."/>
            <person name="Vollmers J."/>
            <person name="Rivas-Marin E."/>
            <person name="Kohn T."/>
            <person name="Peeters S.H."/>
            <person name="Heuer A."/>
            <person name="Rast P."/>
            <person name="Oberbeckmann S."/>
            <person name="Bunk B."/>
            <person name="Jeske O."/>
            <person name="Meyerdierks A."/>
            <person name="Storesund J.E."/>
            <person name="Kallscheuer N."/>
            <person name="Luecker S."/>
            <person name="Lage O.M."/>
            <person name="Pohl T."/>
            <person name="Merkel B.J."/>
            <person name="Hornburger P."/>
            <person name="Mueller R.-W."/>
            <person name="Bruemmer F."/>
            <person name="Labrenz M."/>
            <person name="Spormann A.M."/>
            <person name="Op Den Camp H."/>
            <person name="Overmann J."/>
            <person name="Amann R."/>
            <person name="Jetten M.S.M."/>
            <person name="Mascher T."/>
            <person name="Medema M.H."/>
            <person name="Devos D.P."/>
            <person name="Kaster A.-K."/>
            <person name="Ovreas L."/>
            <person name="Rohde M."/>
            <person name="Galperin M.Y."/>
            <person name="Jogler C."/>
        </authorList>
    </citation>
    <scope>NUCLEOTIDE SEQUENCE [LARGE SCALE GENOMIC DNA]</scope>
    <source>
        <strain evidence="4 5">Pla123a</strain>
    </source>
</reference>
<dbReference type="GO" id="GO:0051287">
    <property type="term" value="F:NAD binding"/>
    <property type="evidence" value="ECO:0007669"/>
    <property type="project" value="InterPro"/>
</dbReference>
<keyword evidence="5" id="KW-1185">Reference proteome</keyword>
<evidence type="ECO:0000256" key="2">
    <source>
        <dbReference type="ARBA" id="ARBA00023002"/>
    </source>
</evidence>
<evidence type="ECO:0000256" key="1">
    <source>
        <dbReference type="ARBA" id="ARBA00022723"/>
    </source>
</evidence>
<evidence type="ECO:0000313" key="5">
    <source>
        <dbReference type="Proteomes" id="UP000318478"/>
    </source>
</evidence>
<dbReference type="Gene3D" id="3.40.718.10">
    <property type="entry name" value="Isopropylmalate Dehydrogenase"/>
    <property type="match status" value="1"/>
</dbReference>
<dbReference type="GO" id="GO:0046872">
    <property type="term" value="F:metal ion binding"/>
    <property type="evidence" value="ECO:0007669"/>
    <property type="project" value="UniProtKB-KW"/>
</dbReference>
<dbReference type="EMBL" id="SJPO01000003">
    <property type="protein sequence ID" value="TWT77850.1"/>
    <property type="molecule type" value="Genomic_DNA"/>
</dbReference>
<dbReference type="Pfam" id="PF04166">
    <property type="entry name" value="PdxA"/>
    <property type="match status" value="1"/>
</dbReference>